<feature type="domain" description="Metallo-beta-lactamase" evidence="1">
    <location>
        <begin position="7"/>
        <end position="178"/>
    </location>
</feature>
<dbReference type="SMART" id="SM00849">
    <property type="entry name" value="Lactamase_B"/>
    <property type="match status" value="1"/>
</dbReference>
<keyword evidence="3" id="KW-1185">Reference proteome</keyword>
<evidence type="ECO:0000313" key="3">
    <source>
        <dbReference type="Proteomes" id="UP000749311"/>
    </source>
</evidence>
<dbReference type="Gene3D" id="3.60.15.10">
    <property type="entry name" value="Ribonuclease Z/Hydroxyacylglutathione hydrolase-like"/>
    <property type="match status" value="1"/>
</dbReference>
<reference evidence="2 3" key="1">
    <citation type="submission" date="2020-02" db="EMBL/GenBank/DDBJ databases">
        <title>Sequencing the genomes of 1000 actinobacteria strains.</title>
        <authorList>
            <person name="Klenk H.-P."/>
        </authorList>
    </citation>
    <scope>NUCLEOTIDE SEQUENCE [LARGE SCALE GENOMIC DNA]</scope>
    <source>
        <strain evidence="2 3">DSM 19609</strain>
    </source>
</reference>
<organism evidence="2 3">
    <name type="scientific">Brooklawnia cerclae</name>
    <dbReference type="NCBI Taxonomy" id="349934"/>
    <lineage>
        <taxon>Bacteria</taxon>
        <taxon>Bacillati</taxon>
        <taxon>Actinomycetota</taxon>
        <taxon>Actinomycetes</taxon>
        <taxon>Propionibacteriales</taxon>
        <taxon>Propionibacteriaceae</taxon>
        <taxon>Brooklawnia</taxon>
    </lineage>
</organism>
<evidence type="ECO:0000313" key="2">
    <source>
        <dbReference type="EMBL" id="NIH57536.1"/>
    </source>
</evidence>
<dbReference type="InterPro" id="IPR001279">
    <property type="entry name" value="Metallo-B-lactamas"/>
</dbReference>
<name>A0ABX0SLC9_9ACTN</name>
<dbReference type="SUPFAM" id="SSF56281">
    <property type="entry name" value="Metallo-hydrolase/oxidoreductase"/>
    <property type="match status" value="1"/>
</dbReference>
<proteinExistence type="predicted"/>
<dbReference type="Pfam" id="PF13483">
    <property type="entry name" value="Lactamase_B_3"/>
    <property type="match status" value="1"/>
</dbReference>
<gene>
    <name evidence="2" type="ORF">FB473_002181</name>
</gene>
<dbReference type="InterPro" id="IPR050114">
    <property type="entry name" value="UPF0173_UPF0282_UlaG_hydrolase"/>
</dbReference>
<evidence type="ECO:0000259" key="1">
    <source>
        <dbReference type="SMART" id="SM00849"/>
    </source>
</evidence>
<dbReference type="InterPro" id="IPR036866">
    <property type="entry name" value="RibonucZ/Hydroxyglut_hydro"/>
</dbReference>
<dbReference type="RefSeq" id="WP_167167406.1">
    <property type="nucleotide sequence ID" value="NZ_BAAAOO010000007.1"/>
</dbReference>
<protein>
    <submittedName>
        <fullName evidence="2">L-ascorbate metabolism protein UlaG (Beta-lactamase superfamily)</fullName>
    </submittedName>
</protein>
<dbReference type="EMBL" id="JAAMOZ010000001">
    <property type="protein sequence ID" value="NIH57536.1"/>
    <property type="molecule type" value="Genomic_DNA"/>
</dbReference>
<sequence length="213" mass="22932">MQITHFGHSCVLVETGSRRVLIDPGNFSTSWHGLRDLDAILVTHQHPDHADPLALPGLVAANPGALVAVERTVPDFVALPDDVRRLGPGETIDLGPVRVNTIGGTHAVIHADYPRIGNVGLVLRSEGEPSVLHPGDCLDAVADGIDVALVPAFGPWAATRETIEFCRAAKAAQGFLIHDGLLNERGYDLIVKHVTTLTPMRLADVRDTRPWRP</sequence>
<comment type="caution">
    <text evidence="2">The sequence shown here is derived from an EMBL/GenBank/DDBJ whole genome shotgun (WGS) entry which is preliminary data.</text>
</comment>
<dbReference type="PANTHER" id="PTHR43546">
    <property type="entry name" value="UPF0173 METAL-DEPENDENT HYDROLASE MJ1163-RELATED"/>
    <property type="match status" value="1"/>
</dbReference>
<accession>A0ABX0SLC9</accession>
<dbReference type="Proteomes" id="UP000749311">
    <property type="component" value="Unassembled WGS sequence"/>
</dbReference>
<dbReference type="PANTHER" id="PTHR43546:SF3">
    <property type="entry name" value="UPF0173 METAL-DEPENDENT HYDROLASE MJ1163"/>
    <property type="match status" value="1"/>
</dbReference>